<comment type="caution">
    <text evidence="2">The sequence shown here is derived from an EMBL/GenBank/DDBJ whole genome shotgun (WGS) entry which is preliminary data.</text>
</comment>
<proteinExistence type="predicted"/>
<accession>A0ABU4HW89</accession>
<evidence type="ECO:0000313" key="2">
    <source>
        <dbReference type="EMBL" id="MDW5597587.1"/>
    </source>
</evidence>
<sequence length="132" mass="14252">MRQIVRLVSLAVFAAVLLAALPSLASADRAAIRSERIQLREAVTRSKLVPRPIRAGDFTLRRARISTEGRWAISTIAPTGAARRTLDAVAGMFRHARGRWTLVEVGTAGVGCAKLIVPRDVRRDLGIVCAVA</sequence>
<feature type="chain" id="PRO_5047455346" evidence="1">
    <location>
        <begin position="26"/>
        <end position="132"/>
    </location>
</feature>
<dbReference type="EMBL" id="JAWSTH010000094">
    <property type="protein sequence ID" value="MDW5597587.1"/>
    <property type="molecule type" value="Genomic_DNA"/>
</dbReference>
<reference evidence="3" key="1">
    <citation type="submission" date="2023-07" db="EMBL/GenBank/DDBJ databases">
        <title>Conexibacter stalactiti sp. nov., isolated from stalactites in a lava cave and emended description of the genus Conexibacter.</title>
        <authorList>
            <person name="Lee S.D."/>
        </authorList>
    </citation>
    <scope>NUCLEOTIDE SEQUENCE [LARGE SCALE GENOMIC DNA]</scope>
    <source>
        <strain evidence="3">KCTC 39840</strain>
    </source>
</reference>
<name>A0ABU4HW89_9ACTN</name>
<gene>
    <name evidence="2" type="ORF">R7226_24770</name>
</gene>
<dbReference type="Proteomes" id="UP001284601">
    <property type="component" value="Unassembled WGS sequence"/>
</dbReference>
<evidence type="ECO:0000313" key="3">
    <source>
        <dbReference type="Proteomes" id="UP001284601"/>
    </source>
</evidence>
<evidence type="ECO:0000256" key="1">
    <source>
        <dbReference type="SAM" id="SignalP"/>
    </source>
</evidence>
<feature type="signal peptide" evidence="1">
    <location>
        <begin position="1"/>
        <end position="25"/>
    </location>
</feature>
<organism evidence="2 3">
    <name type="scientific">Conexibacter stalactiti</name>
    <dbReference type="NCBI Taxonomy" id="1940611"/>
    <lineage>
        <taxon>Bacteria</taxon>
        <taxon>Bacillati</taxon>
        <taxon>Actinomycetota</taxon>
        <taxon>Thermoleophilia</taxon>
        <taxon>Solirubrobacterales</taxon>
        <taxon>Conexibacteraceae</taxon>
        <taxon>Conexibacter</taxon>
    </lineage>
</organism>
<keyword evidence="1" id="KW-0732">Signal</keyword>
<protein>
    <submittedName>
        <fullName evidence="2">Uncharacterized protein</fullName>
    </submittedName>
</protein>
<dbReference type="RefSeq" id="WP_318600053.1">
    <property type="nucleotide sequence ID" value="NZ_JAWSTH010000094.1"/>
</dbReference>
<keyword evidence="3" id="KW-1185">Reference proteome</keyword>